<organism evidence="2 3">
    <name type="scientific">Pedobacter mendelii</name>
    <dbReference type="NCBI Taxonomy" id="1908240"/>
    <lineage>
        <taxon>Bacteria</taxon>
        <taxon>Pseudomonadati</taxon>
        <taxon>Bacteroidota</taxon>
        <taxon>Sphingobacteriia</taxon>
        <taxon>Sphingobacteriales</taxon>
        <taxon>Sphingobacteriaceae</taxon>
        <taxon>Pedobacter</taxon>
    </lineage>
</organism>
<gene>
    <name evidence="2" type="ORF">GCM10008119_31760</name>
</gene>
<keyword evidence="1" id="KW-1133">Transmembrane helix</keyword>
<keyword evidence="1" id="KW-0472">Membrane</keyword>
<evidence type="ECO:0000256" key="1">
    <source>
        <dbReference type="SAM" id="Phobius"/>
    </source>
</evidence>
<dbReference type="InterPro" id="IPR051159">
    <property type="entry name" value="Hexapeptide_acetyltransf"/>
</dbReference>
<dbReference type="Gene3D" id="2.160.10.10">
    <property type="entry name" value="Hexapeptide repeat proteins"/>
    <property type="match status" value="1"/>
</dbReference>
<dbReference type="PANTHER" id="PTHR23416">
    <property type="entry name" value="SIALIC ACID SYNTHASE-RELATED"/>
    <property type="match status" value="1"/>
</dbReference>
<proteinExistence type="predicted"/>
<dbReference type="CDD" id="cd04647">
    <property type="entry name" value="LbH_MAT_like"/>
    <property type="match status" value="1"/>
</dbReference>
<dbReference type="Proteomes" id="UP000645390">
    <property type="component" value="Unassembled WGS sequence"/>
</dbReference>
<keyword evidence="3" id="KW-1185">Reference proteome</keyword>
<dbReference type="InterPro" id="IPR011004">
    <property type="entry name" value="Trimer_LpxA-like_sf"/>
</dbReference>
<evidence type="ECO:0000313" key="3">
    <source>
        <dbReference type="Proteomes" id="UP000645390"/>
    </source>
</evidence>
<dbReference type="EMBL" id="BMDJ01000010">
    <property type="protein sequence ID" value="GGI28261.1"/>
    <property type="molecule type" value="Genomic_DNA"/>
</dbReference>
<dbReference type="SUPFAM" id="SSF51161">
    <property type="entry name" value="Trimeric LpxA-like enzymes"/>
    <property type="match status" value="2"/>
</dbReference>
<dbReference type="Pfam" id="PF14602">
    <property type="entry name" value="Hexapep_2"/>
    <property type="match status" value="1"/>
</dbReference>
<dbReference type="InterPro" id="IPR001451">
    <property type="entry name" value="Hexapep"/>
</dbReference>
<sequence>MHKYISKFKVLWYYLSLHWYYILVFAKIGKNTRIQKLLRLECPEHIFIGDDVNIGVNSWLAANPLTGQTDCNLIIGNRTYIGNFAHIYCVGKITIGENVLIADKVYISDNLHRYEDVNIAILDQSVKQLKNVLIGDGSWIGENVCIIGANVGKNCVIGANSVVTKDIPDFCVAVGSPAKVIKRFNTEMGIWEKVNKNN</sequence>
<evidence type="ECO:0008006" key="4">
    <source>
        <dbReference type="Google" id="ProtNLM"/>
    </source>
</evidence>
<reference evidence="3" key="1">
    <citation type="journal article" date="2019" name="Int. J. Syst. Evol. Microbiol.">
        <title>The Global Catalogue of Microorganisms (GCM) 10K type strain sequencing project: providing services to taxonomists for standard genome sequencing and annotation.</title>
        <authorList>
            <consortium name="The Broad Institute Genomics Platform"/>
            <consortium name="The Broad Institute Genome Sequencing Center for Infectious Disease"/>
            <person name="Wu L."/>
            <person name="Ma J."/>
        </authorList>
    </citation>
    <scope>NUCLEOTIDE SEQUENCE [LARGE SCALE GENOMIC DNA]</scope>
    <source>
        <strain evidence="3">CCM 8939</strain>
    </source>
</reference>
<protein>
    <recommendedName>
        <fullName evidence="4">Acyltransferase</fullName>
    </recommendedName>
</protein>
<name>A0ABQ2BKA5_9SPHI</name>
<evidence type="ECO:0000313" key="2">
    <source>
        <dbReference type="EMBL" id="GGI28261.1"/>
    </source>
</evidence>
<accession>A0ABQ2BKA5</accession>
<dbReference type="RefSeq" id="WP_188416306.1">
    <property type="nucleotide sequence ID" value="NZ_BMDJ01000010.1"/>
</dbReference>
<comment type="caution">
    <text evidence="2">The sequence shown here is derived from an EMBL/GenBank/DDBJ whole genome shotgun (WGS) entry which is preliminary data.</text>
</comment>
<dbReference type="PANTHER" id="PTHR23416:SF78">
    <property type="entry name" value="LIPOPOLYSACCHARIDE BIOSYNTHESIS O-ACETYL TRANSFERASE WBBJ-RELATED"/>
    <property type="match status" value="1"/>
</dbReference>
<feature type="transmembrane region" description="Helical" evidence="1">
    <location>
        <begin position="12"/>
        <end position="29"/>
    </location>
</feature>
<keyword evidence="1" id="KW-0812">Transmembrane</keyword>